<dbReference type="EMBL" id="HG994580">
    <property type="protein sequence ID" value="CAF2776999.1"/>
    <property type="molecule type" value="Genomic_DNA"/>
</dbReference>
<dbReference type="InterPro" id="IPR029020">
    <property type="entry name" value="Ammonium/urea_transptr"/>
</dbReference>
<name>A0A7R8H0W6_LEPSM</name>
<dbReference type="Proteomes" id="UP000675881">
    <property type="component" value="Chromosome 1"/>
</dbReference>
<evidence type="ECO:0000256" key="3">
    <source>
        <dbReference type="ARBA" id="ARBA00022989"/>
    </source>
</evidence>
<keyword evidence="3" id="KW-1133">Transmembrane helix</keyword>
<dbReference type="PANTHER" id="PTHR11730">
    <property type="entry name" value="AMMONIUM TRANSPORTER"/>
    <property type="match status" value="1"/>
</dbReference>
<evidence type="ECO:0000313" key="7">
    <source>
        <dbReference type="Proteomes" id="UP000675881"/>
    </source>
</evidence>
<dbReference type="PANTHER" id="PTHR11730:SF60">
    <property type="entry name" value="RH50, ISOFORM D"/>
    <property type="match status" value="1"/>
</dbReference>
<feature type="domain" description="Ammonium transporter AmtB-like" evidence="5">
    <location>
        <begin position="16"/>
        <end position="138"/>
    </location>
</feature>
<dbReference type="InterPro" id="IPR024041">
    <property type="entry name" value="NH4_transpt_AmtB-like_dom"/>
</dbReference>
<keyword evidence="2" id="KW-0812">Transmembrane</keyword>
<protein>
    <submittedName>
        <fullName evidence="6">SLC42A</fullName>
    </submittedName>
</protein>
<dbReference type="GO" id="GO:0097272">
    <property type="term" value="P:ammonium homeostasis"/>
    <property type="evidence" value="ECO:0007669"/>
    <property type="project" value="TreeGrafter"/>
</dbReference>
<accession>A0A7R8H0W6</accession>
<dbReference type="OrthoDB" id="534912at2759"/>
<organism evidence="6 7">
    <name type="scientific">Lepeophtheirus salmonis</name>
    <name type="common">Salmon louse</name>
    <name type="synonym">Caligus salmonis</name>
    <dbReference type="NCBI Taxonomy" id="72036"/>
    <lineage>
        <taxon>Eukaryota</taxon>
        <taxon>Metazoa</taxon>
        <taxon>Ecdysozoa</taxon>
        <taxon>Arthropoda</taxon>
        <taxon>Crustacea</taxon>
        <taxon>Multicrustacea</taxon>
        <taxon>Hexanauplia</taxon>
        <taxon>Copepoda</taxon>
        <taxon>Siphonostomatoida</taxon>
        <taxon>Caligidae</taxon>
        <taxon>Lepeophtheirus</taxon>
    </lineage>
</organism>
<dbReference type="GO" id="GO:0005886">
    <property type="term" value="C:plasma membrane"/>
    <property type="evidence" value="ECO:0007669"/>
    <property type="project" value="TreeGrafter"/>
</dbReference>
<reference evidence="6" key="1">
    <citation type="submission" date="2021-02" db="EMBL/GenBank/DDBJ databases">
        <authorList>
            <person name="Bekaert M."/>
        </authorList>
    </citation>
    <scope>NUCLEOTIDE SEQUENCE</scope>
    <source>
        <strain evidence="6">IoA-00</strain>
    </source>
</reference>
<dbReference type="GO" id="GO:0008519">
    <property type="term" value="F:ammonium channel activity"/>
    <property type="evidence" value="ECO:0007669"/>
    <property type="project" value="InterPro"/>
</dbReference>
<dbReference type="SUPFAM" id="SSF111352">
    <property type="entry name" value="Ammonium transporter"/>
    <property type="match status" value="1"/>
</dbReference>
<gene>
    <name evidence="6" type="ORF">LSAA_1609</name>
</gene>
<keyword evidence="7" id="KW-1185">Reference proteome</keyword>
<dbReference type="AlphaFoldDB" id="A0A7R8H0W6"/>
<proteinExistence type="predicted"/>
<keyword evidence="4" id="KW-0472">Membrane</keyword>
<dbReference type="Gene3D" id="1.10.3430.10">
    <property type="entry name" value="Ammonium transporter AmtB like domains"/>
    <property type="match status" value="1"/>
</dbReference>
<comment type="subcellular location">
    <subcellularLocation>
        <location evidence="1">Membrane</location>
        <topology evidence="1">Multi-pass membrane protein</topology>
    </subcellularLocation>
</comment>
<evidence type="ECO:0000256" key="2">
    <source>
        <dbReference type="ARBA" id="ARBA00022692"/>
    </source>
</evidence>
<dbReference type="Pfam" id="PF00909">
    <property type="entry name" value="Ammonium_transp"/>
    <property type="match status" value="1"/>
</dbReference>
<evidence type="ECO:0000256" key="4">
    <source>
        <dbReference type="ARBA" id="ARBA00023136"/>
    </source>
</evidence>
<sequence length="206" mass="22875">MPHWPVVFAVGAIADLRIQPYGACIIGTVTGAISTIGYRILQDKFNSKLGFHDTCGVNNLHGIPGLTYGKEEYYTIFPSSAPSDELLLNMLRENIPGVQPGSGRQPSTQALIQLLALAITLFVAIIMGYITGLILNIKSLFNPLEDDQLFDDFYFWRLPNTLHGPIPKPSVINTPVPHLSEWFPVNDDGRERIHISNVRGKSLHKR</sequence>
<evidence type="ECO:0000256" key="1">
    <source>
        <dbReference type="ARBA" id="ARBA00004141"/>
    </source>
</evidence>
<evidence type="ECO:0000313" key="6">
    <source>
        <dbReference type="EMBL" id="CAF2776999.1"/>
    </source>
</evidence>
<evidence type="ECO:0000259" key="5">
    <source>
        <dbReference type="Pfam" id="PF00909"/>
    </source>
</evidence>